<dbReference type="GO" id="GO:0003723">
    <property type="term" value="F:RNA binding"/>
    <property type="evidence" value="ECO:0007669"/>
    <property type="project" value="UniProtKB-KW"/>
</dbReference>
<evidence type="ECO:0000313" key="17">
    <source>
        <dbReference type="Proteomes" id="UP000765509"/>
    </source>
</evidence>
<dbReference type="PANTHER" id="PTHR42648">
    <property type="entry name" value="TRANSPOSASE, PUTATIVE-RELATED"/>
    <property type="match status" value="1"/>
</dbReference>
<feature type="domain" description="Integrase catalytic" evidence="15">
    <location>
        <begin position="1"/>
        <end position="124"/>
    </location>
</feature>
<evidence type="ECO:0000256" key="13">
    <source>
        <dbReference type="ARBA" id="ARBA00048173"/>
    </source>
</evidence>
<evidence type="ECO:0000256" key="5">
    <source>
        <dbReference type="ARBA" id="ARBA00022759"/>
    </source>
</evidence>
<dbReference type="AlphaFoldDB" id="A0A9Q3ICA4"/>
<evidence type="ECO:0000256" key="9">
    <source>
        <dbReference type="ARBA" id="ARBA00022908"/>
    </source>
</evidence>
<dbReference type="Gene3D" id="3.30.420.10">
    <property type="entry name" value="Ribonuclease H-like superfamily/Ribonuclease H"/>
    <property type="match status" value="1"/>
</dbReference>
<dbReference type="InterPro" id="IPR039537">
    <property type="entry name" value="Retrotran_Ty1/copia-like"/>
</dbReference>
<keyword evidence="5" id="KW-0255">Endonuclease</keyword>
<comment type="catalytic activity">
    <reaction evidence="14">
        <text>DNA(n) + a 2'-deoxyribonucleoside 5'-triphosphate = DNA(n+1) + diphosphate</text>
        <dbReference type="Rhea" id="RHEA:22508"/>
        <dbReference type="Rhea" id="RHEA-COMP:17339"/>
        <dbReference type="Rhea" id="RHEA-COMP:17340"/>
        <dbReference type="ChEBI" id="CHEBI:33019"/>
        <dbReference type="ChEBI" id="CHEBI:61560"/>
        <dbReference type="ChEBI" id="CHEBI:173112"/>
        <dbReference type="EC" id="2.7.7.7"/>
    </reaction>
</comment>
<keyword evidence="11" id="KW-0808">Transferase</keyword>
<keyword evidence="4" id="KW-0479">Metal-binding</keyword>
<keyword evidence="11" id="KW-0239">DNA-directed DNA polymerase</keyword>
<dbReference type="PROSITE" id="PS50994">
    <property type="entry name" value="INTEGRASE"/>
    <property type="match status" value="1"/>
</dbReference>
<evidence type="ECO:0000256" key="10">
    <source>
        <dbReference type="ARBA" id="ARBA00022918"/>
    </source>
</evidence>
<dbReference type="EMBL" id="AVOT02038995">
    <property type="protein sequence ID" value="MBW0533980.1"/>
    <property type="molecule type" value="Genomic_DNA"/>
</dbReference>
<keyword evidence="17" id="KW-1185">Reference proteome</keyword>
<dbReference type="GO" id="GO:0004519">
    <property type="term" value="F:endonuclease activity"/>
    <property type="evidence" value="ECO:0007669"/>
    <property type="project" value="UniProtKB-KW"/>
</dbReference>
<evidence type="ECO:0000256" key="1">
    <source>
        <dbReference type="ARBA" id="ARBA00022578"/>
    </source>
</evidence>
<keyword evidence="3" id="KW-0540">Nuclease</keyword>
<dbReference type="InterPro" id="IPR036397">
    <property type="entry name" value="RNaseH_sf"/>
</dbReference>
<keyword evidence="8" id="KW-0694">RNA-binding</keyword>
<name>A0A9Q3ICA4_9BASI</name>
<dbReference type="GO" id="GO:0006310">
    <property type="term" value="P:DNA recombination"/>
    <property type="evidence" value="ECO:0007669"/>
    <property type="project" value="UniProtKB-KW"/>
</dbReference>
<dbReference type="GO" id="GO:0003887">
    <property type="term" value="F:DNA-directed DNA polymerase activity"/>
    <property type="evidence" value="ECO:0007669"/>
    <property type="project" value="UniProtKB-KW"/>
</dbReference>
<keyword evidence="12" id="KW-0233">DNA recombination</keyword>
<keyword evidence="10" id="KW-0695">RNA-directed DNA polymerase</keyword>
<organism evidence="16 17">
    <name type="scientific">Austropuccinia psidii MF-1</name>
    <dbReference type="NCBI Taxonomy" id="1389203"/>
    <lineage>
        <taxon>Eukaryota</taxon>
        <taxon>Fungi</taxon>
        <taxon>Dikarya</taxon>
        <taxon>Basidiomycota</taxon>
        <taxon>Pucciniomycotina</taxon>
        <taxon>Pucciniomycetes</taxon>
        <taxon>Pucciniales</taxon>
        <taxon>Sphaerophragmiaceae</taxon>
        <taxon>Austropuccinia</taxon>
    </lineage>
</organism>
<keyword evidence="2" id="KW-0548">Nucleotidyltransferase</keyword>
<evidence type="ECO:0000256" key="2">
    <source>
        <dbReference type="ARBA" id="ARBA00022695"/>
    </source>
</evidence>
<dbReference type="GO" id="GO:0005634">
    <property type="term" value="C:nucleus"/>
    <property type="evidence" value="ECO:0007669"/>
    <property type="project" value="UniProtKB-ARBA"/>
</dbReference>
<evidence type="ECO:0000256" key="6">
    <source>
        <dbReference type="ARBA" id="ARBA00022801"/>
    </source>
</evidence>
<evidence type="ECO:0000256" key="4">
    <source>
        <dbReference type="ARBA" id="ARBA00022723"/>
    </source>
</evidence>
<sequence length="124" mass="14011">MDVVGPINPPLVSGKHYFLTIVDQSSSYKIVKFLQKKPKVFEQFQATKIAMENTQDKKLKKLVSERGGEFLNNDFKKLSNKCGFIHIFSPPEMPQHNAFAERANQTILQKARCLLGGSNIPANF</sequence>
<dbReference type="PANTHER" id="PTHR42648:SF11">
    <property type="entry name" value="TRANSPOSON TY4-P GAG-POL POLYPROTEIN"/>
    <property type="match status" value="1"/>
</dbReference>
<keyword evidence="7" id="KW-0460">Magnesium</keyword>
<reference evidence="16" key="1">
    <citation type="submission" date="2021-03" db="EMBL/GenBank/DDBJ databases">
        <title>Draft genome sequence of rust myrtle Austropuccinia psidii MF-1, a brazilian biotype.</title>
        <authorList>
            <person name="Quecine M.C."/>
            <person name="Pachon D.M.R."/>
            <person name="Bonatelli M.L."/>
            <person name="Correr F.H."/>
            <person name="Franceschini L.M."/>
            <person name="Leite T.F."/>
            <person name="Margarido G.R.A."/>
            <person name="Almeida C.A."/>
            <person name="Ferrarezi J.A."/>
            <person name="Labate C.A."/>
        </authorList>
    </citation>
    <scope>NUCLEOTIDE SEQUENCE</scope>
    <source>
        <strain evidence="16">MF-1</strain>
    </source>
</reference>
<evidence type="ECO:0000256" key="14">
    <source>
        <dbReference type="ARBA" id="ARBA00049244"/>
    </source>
</evidence>
<dbReference type="GO" id="GO:0032196">
    <property type="term" value="P:transposition"/>
    <property type="evidence" value="ECO:0007669"/>
    <property type="project" value="UniProtKB-KW"/>
</dbReference>
<dbReference type="InterPro" id="IPR012337">
    <property type="entry name" value="RNaseH-like_sf"/>
</dbReference>
<dbReference type="SUPFAM" id="SSF53098">
    <property type="entry name" value="Ribonuclease H-like"/>
    <property type="match status" value="1"/>
</dbReference>
<evidence type="ECO:0000256" key="3">
    <source>
        <dbReference type="ARBA" id="ARBA00022722"/>
    </source>
</evidence>
<keyword evidence="6" id="KW-0378">Hydrolase</keyword>
<accession>A0A9Q3ICA4</accession>
<dbReference type="InterPro" id="IPR001584">
    <property type="entry name" value="Integrase_cat-core"/>
</dbReference>
<dbReference type="OrthoDB" id="2663223at2759"/>
<evidence type="ECO:0000259" key="15">
    <source>
        <dbReference type="PROSITE" id="PS50994"/>
    </source>
</evidence>
<evidence type="ECO:0000256" key="8">
    <source>
        <dbReference type="ARBA" id="ARBA00022884"/>
    </source>
</evidence>
<dbReference type="GO" id="GO:0015074">
    <property type="term" value="P:DNA integration"/>
    <property type="evidence" value="ECO:0007669"/>
    <property type="project" value="UniProtKB-KW"/>
</dbReference>
<evidence type="ECO:0000256" key="11">
    <source>
        <dbReference type="ARBA" id="ARBA00022932"/>
    </source>
</evidence>
<evidence type="ECO:0000256" key="12">
    <source>
        <dbReference type="ARBA" id="ARBA00023172"/>
    </source>
</evidence>
<gene>
    <name evidence="16" type="ORF">O181_073695</name>
</gene>
<comment type="catalytic activity">
    <reaction evidence="13">
        <text>DNA(n) + a 2'-deoxyribonucleoside 5'-triphosphate = DNA(n+1) + diphosphate</text>
        <dbReference type="Rhea" id="RHEA:22508"/>
        <dbReference type="Rhea" id="RHEA-COMP:17339"/>
        <dbReference type="Rhea" id="RHEA-COMP:17340"/>
        <dbReference type="ChEBI" id="CHEBI:33019"/>
        <dbReference type="ChEBI" id="CHEBI:61560"/>
        <dbReference type="ChEBI" id="CHEBI:173112"/>
        <dbReference type="EC" id="2.7.7.49"/>
    </reaction>
</comment>
<protein>
    <recommendedName>
        <fullName evidence="15">Integrase catalytic domain-containing protein</fullName>
    </recommendedName>
</protein>
<dbReference type="GO" id="GO:0016787">
    <property type="term" value="F:hydrolase activity"/>
    <property type="evidence" value="ECO:0007669"/>
    <property type="project" value="UniProtKB-KW"/>
</dbReference>
<evidence type="ECO:0000256" key="7">
    <source>
        <dbReference type="ARBA" id="ARBA00022842"/>
    </source>
</evidence>
<keyword evidence="9" id="KW-0229">DNA integration</keyword>
<keyword evidence="1" id="KW-0815">Transposition</keyword>
<dbReference type="Proteomes" id="UP000765509">
    <property type="component" value="Unassembled WGS sequence"/>
</dbReference>
<comment type="caution">
    <text evidence="16">The sequence shown here is derived from an EMBL/GenBank/DDBJ whole genome shotgun (WGS) entry which is preliminary data.</text>
</comment>
<proteinExistence type="predicted"/>
<dbReference type="GO" id="GO:0046872">
    <property type="term" value="F:metal ion binding"/>
    <property type="evidence" value="ECO:0007669"/>
    <property type="project" value="UniProtKB-KW"/>
</dbReference>
<evidence type="ECO:0000313" key="16">
    <source>
        <dbReference type="EMBL" id="MBW0533980.1"/>
    </source>
</evidence>
<dbReference type="GO" id="GO:0003964">
    <property type="term" value="F:RNA-directed DNA polymerase activity"/>
    <property type="evidence" value="ECO:0007669"/>
    <property type="project" value="UniProtKB-KW"/>
</dbReference>